<dbReference type="GO" id="GO:0019722">
    <property type="term" value="P:calcium-mediated signaling"/>
    <property type="evidence" value="ECO:0007669"/>
    <property type="project" value="TreeGrafter"/>
</dbReference>
<dbReference type="GO" id="GO:0009506">
    <property type="term" value="C:plasmodesma"/>
    <property type="evidence" value="ECO:0007669"/>
    <property type="project" value="TreeGrafter"/>
</dbReference>
<evidence type="ECO:0000313" key="5">
    <source>
        <dbReference type="EMBL" id="RZR74337.1"/>
    </source>
</evidence>
<keyword evidence="2" id="KW-0372">Hormone</keyword>
<reference evidence="5" key="1">
    <citation type="journal article" date="2018" name="Data Brief">
        <title>Genome sequence data from 17 accessions of Ensete ventricosum, a staple food crop for millions in Ethiopia.</title>
        <authorList>
            <person name="Yemataw Z."/>
            <person name="Muzemil S."/>
            <person name="Ambachew D."/>
            <person name="Tripathi L."/>
            <person name="Tesfaye K."/>
            <person name="Chala A."/>
            <person name="Farbos A."/>
            <person name="O'Neill P."/>
            <person name="Moore K."/>
            <person name="Grant M."/>
            <person name="Studholme D.J."/>
        </authorList>
    </citation>
    <scope>NUCLEOTIDE SEQUENCE [LARGE SCALE GENOMIC DNA]</scope>
    <source>
        <tissue evidence="5">Leaf</tissue>
    </source>
</reference>
<dbReference type="InterPro" id="IPR008801">
    <property type="entry name" value="RALF"/>
</dbReference>
<comment type="similarity">
    <text evidence="1">Belongs to the plant rapid alkalinization factor (RALF) family.</text>
</comment>
<evidence type="ECO:0000256" key="2">
    <source>
        <dbReference type="ARBA" id="ARBA00022702"/>
    </source>
</evidence>
<dbReference type="Proteomes" id="UP000290560">
    <property type="component" value="Unassembled WGS sequence"/>
</dbReference>
<evidence type="ECO:0000256" key="4">
    <source>
        <dbReference type="ARBA" id="ARBA00023157"/>
    </source>
</evidence>
<dbReference type="PANTHER" id="PTHR33136:SF89">
    <property type="entry name" value="PROTEIN RALF-LIKE 19"/>
    <property type="match status" value="1"/>
</dbReference>
<sequence length="225" mass="25403">MHTARLQRTLANLCTLNERACPPSVRRPASVAPSMQKLALRLPSITYYPNSPSHSLSPFISVHFLRRKGRDQPSRRLLEKLPVLEPASTLVPRMAFRLAFLLLVLATASVAGTWAMGPIDTEVSWKLARFASADDELGDAAPACDGLVGECLDDDNELDMEAEDPRRFLFRSHGRQRFISYGALSRNRVPCNRRGHSYYNCRRSRRANPYRRGCSVITRCARFLD</sequence>
<keyword evidence="3" id="KW-0732">Signal</keyword>
<evidence type="ECO:0000256" key="1">
    <source>
        <dbReference type="ARBA" id="ARBA00009178"/>
    </source>
</evidence>
<evidence type="ECO:0000256" key="3">
    <source>
        <dbReference type="ARBA" id="ARBA00022729"/>
    </source>
</evidence>
<protein>
    <submittedName>
        <fullName evidence="5">Uncharacterized protein</fullName>
    </submittedName>
</protein>
<gene>
    <name evidence="5" type="ORF">BHM03_00035553</name>
</gene>
<name>A0A444DK12_ENSVE</name>
<dbReference type="Pfam" id="PF05498">
    <property type="entry name" value="RALF"/>
    <property type="match status" value="1"/>
</dbReference>
<proteinExistence type="inferred from homology"/>
<dbReference type="AlphaFoldDB" id="A0A444DK12"/>
<keyword evidence="4" id="KW-1015">Disulfide bond</keyword>
<organism evidence="5">
    <name type="scientific">Ensete ventricosum</name>
    <name type="common">Abyssinian banana</name>
    <name type="synonym">Musa ensete</name>
    <dbReference type="NCBI Taxonomy" id="4639"/>
    <lineage>
        <taxon>Eukaryota</taxon>
        <taxon>Viridiplantae</taxon>
        <taxon>Streptophyta</taxon>
        <taxon>Embryophyta</taxon>
        <taxon>Tracheophyta</taxon>
        <taxon>Spermatophyta</taxon>
        <taxon>Magnoliopsida</taxon>
        <taxon>Liliopsida</taxon>
        <taxon>Zingiberales</taxon>
        <taxon>Musaceae</taxon>
        <taxon>Ensete</taxon>
    </lineage>
</organism>
<accession>A0A444DK12</accession>
<dbReference type="EMBL" id="KV876203">
    <property type="protein sequence ID" value="RZR74337.1"/>
    <property type="molecule type" value="Genomic_DNA"/>
</dbReference>
<dbReference type="PANTHER" id="PTHR33136">
    <property type="entry name" value="RAPID ALKALINIZATION FACTOR-LIKE"/>
    <property type="match status" value="1"/>
</dbReference>
<dbReference type="GO" id="GO:0005179">
    <property type="term" value="F:hormone activity"/>
    <property type="evidence" value="ECO:0007669"/>
    <property type="project" value="UniProtKB-KW"/>
</dbReference>